<keyword evidence="2" id="KW-1185">Reference proteome</keyword>
<dbReference type="InterPro" id="IPR006175">
    <property type="entry name" value="YjgF/YER057c/UK114"/>
</dbReference>
<dbReference type="SUPFAM" id="SSF55298">
    <property type="entry name" value="YjgF-like"/>
    <property type="match status" value="1"/>
</dbReference>
<evidence type="ECO:0000313" key="2">
    <source>
        <dbReference type="Proteomes" id="UP000712045"/>
    </source>
</evidence>
<dbReference type="Gene3D" id="3.30.1330.40">
    <property type="entry name" value="RutC-like"/>
    <property type="match status" value="1"/>
</dbReference>
<name>A0ABS2HSZ7_9ACTN</name>
<organism evidence="1 2">
    <name type="scientific">Streptomyces durocortorensis</name>
    <dbReference type="NCBI Taxonomy" id="2811104"/>
    <lineage>
        <taxon>Bacteria</taxon>
        <taxon>Bacillati</taxon>
        <taxon>Actinomycetota</taxon>
        <taxon>Actinomycetes</taxon>
        <taxon>Kitasatosporales</taxon>
        <taxon>Streptomycetaceae</taxon>
        <taxon>Streptomyces</taxon>
    </lineage>
</organism>
<accession>A0ABS2HSZ7</accession>
<gene>
    <name evidence="1" type="ORF">JS521_09935</name>
</gene>
<dbReference type="PANTHER" id="PTHR11803:SF39">
    <property type="entry name" value="2-IMINOBUTANOATE_2-IMINOPROPANOATE DEAMINASE"/>
    <property type="match status" value="1"/>
</dbReference>
<comment type="caution">
    <text evidence="1">The sequence shown here is derived from an EMBL/GenBank/DDBJ whole genome shotgun (WGS) entry which is preliminary data.</text>
</comment>
<proteinExistence type="predicted"/>
<protein>
    <submittedName>
        <fullName evidence="1">RidA family protein</fullName>
    </submittedName>
</protein>
<dbReference type="Pfam" id="PF01042">
    <property type="entry name" value="Ribonuc_L-PSP"/>
    <property type="match status" value="1"/>
</dbReference>
<reference evidence="1 2" key="1">
    <citation type="submission" date="2021-02" db="EMBL/GenBank/DDBJ databases">
        <title>Genome Streptomyces sp. RHZ10.</title>
        <authorList>
            <person name="Besaury L."/>
        </authorList>
    </citation>
    <scope>NUCLEOTIDE SEQUENCE [LARGE SCALE GENOMIC DNA]</scope>
    <source>
        <strain evidence="1 2">RHZ10</strain>
    </source>
</reference>
<dbReference type="Proteomes" id="UP000712045">
    <property type="component" value="Unassembled WGS sequence"/>
</dbReference>
<sequence>MLSETFSAPGAPAPAARYSPVVRRGPLLAVSGQVPFVPGRLDGPVPGFREQARAVFTHLQELLGTAGAAVSDVLMVRMYLAREEDFAAMNELFDEVFGDVAPARTTVWVHLPGGLLIEADVLAVVGA</sequence>
<dbReference type="PANTHER" id="PTHR11803">
    <property type="entry name" value="2-IMINOBUTANOATE/2-IMINOPROPANOATE DEAMINASE RIDA"/>
    <property type="match status" value="1"/>
</dbReference>
<dbReference type="InterPro" id="IPR035959">
    <property type="entry name" value="RutC-like_sf"/>
</dbReference>
<dbReference type="RefSeq" id="WP_205082346.1">
    <property type="nucleotide sequence ID" value="NZ_JAFEUF010000034.1"/>
</dbReference>
<dbReference type="EMBL" id="JAFEUF010000034">
    <property type="protein sequence ID" value="MBM7054174.1"/>
    <property type="molecule type" value="Genomic_DNA"/>
</dbReference>
<dbReference type="CDD" id="cd00448">
    <property type="entry name" value="YjgF_YER057c_UK114_family"/>
    <property type="match status" value="1"/>
</dbReference>
<evidence type="ECO:0000313" key="1">
    <source>
        <dbReference type="EMBL" id="MBM7054174.1"/>
    </source>
</evidence>